<dbReference type="EC" id="2.4.1.266" evidence="7"/>
<dbReference type="EMBL" id="CP051627">
    <property type="protein sequence ID" value="UPT20928.1"/>
    <property type="molecule type" value="Genomic_DNA"/>
</dbReference>
<dbReference type="Pfam" id="PF00535">
    <property type="entry name" value="Glycos_transf_2"/>
    <property type="match status" value="1"/>
</dbReference>
<evidence type="ECO:0000256" key="7">
    <source>
        <dbReference type="ARBA" id="ARBA00039022"/>
    </source>
</evidence>
<dbReference type="PANTHER" id="PTHR48090:SF10">
    <property type="entry name" value="GLUCOSYL-3-PHOSPHOGLYCERATE SYNTHASE"/>
    <property type="match status" value="1"/>
</dbReference>
<evidence type="ECO:0000256" key="4">
    <source>
        <dbReference type="ARBA" id="ARBA00022676"/>
    </source>
</evidence>
<evidence type="ECO:0000256" key="10">
    <source>
        <dbReference type="ARBA" id="ARBA00048997"/>
    </source>
</evidence>
<evidence type="ECO:0000256" key="6">
    <source>
        <dbReference type="ARBA" id="ARBA00022842"/>
    </source>
</evidence>
<dbReference type="NCBIfam" id="NF010496">
    <property type="entry name" value="PRK13915.1"/>
    <property type="match status" value="1"/>
</dbReference>
<evidence type="ECO:0000259" key="11">
    <source>
        <dbReference type="Pfam" id="PF00535"/>
    </source>
</evidence>
<sequence>MLPEVEAWLDRRTSRARDWDAGVLADNKQGQRVTVVLPARNESATVGTIVSGIRTALCERVPLVDEIVVIDSRSSDNTAEVAARAGATVYHQDAIRPDLAPGEGKGEALWKSLFVATGDILVFIDADLLSFTPDYVTGLLGPLLTDPQVVYAKACYDRPLNGAPGGTYDGGRVTELVARPLLNQYWPQLAGFVQPLAGEYAGRADVLRRLPFVSHYGVELGLLIDLLETVGLDALAQVDLGVREHTHQTTPDLGVMAAQIQHTARSRLLRSGRLVETGSVTTTLVQYVRSDTADGAYVPCPRETAITERPPADSVAEPALT</sequence>
<accession>A0ABY4L3P8</accession>
<evidence type="ECO:0000256" key="1">
    <source>
        <dbReference type="ARBA" id="ARBA00001936"/>
    </source>
</evidence>
<dbReference type="Proteomes" id="UP000832041">
    <property type="component" value="Chromosome"/>
</dbReference>
<comment type="catalytic activity">
    <reaction evidence="10">
        <text>an NDP-alpha-D-glucose + (2R)-3-phosphoglycerate = (2R)-2-O-(alpha-D-glucopyranosyl)-3-phospho-glycerate + a ribonucleoside 5'-diphosphate + H(+)</text>
        <dbReference type="Rhea" id="RHEA:47244"/>
        <dbReference type="ChEBI" id="CHEBI:15378"/>
        <dbReference type="ChEBI" id="CHEBI:57930"/>
        <dbReference type="ChEBI" id="CHEBI:58272"/>
        <dbReference type="ChEBI" id="CHEBI:62600"/>
        <dbReference type="ChEBI" id="CHEBI:76533"/>
        <dbReference type="EC" id="2.4.1.266"/>
    </reaction>
    <physiologicalReaction direction="left-to-right" evidence="10">
        <dbReference type="Rhea" id="RHEA:47245"/>
    </physiologicalReaction>
</comment>
<reference evidence="12 13" key="1">
    <citation type="submission" date="2020-04" db="EMBL/GenBank/DDBJ databases">
        <title>Thermobifida alba genome sequencing and assembly.</title>
        <authorList>
            <person name="Luzics S."/>
            <person name="Horvath B."/>
            <person name="Nagy I."/>
            <person name="Toth A."/>
            <person name="Nagy I."/>
            <person name="Kukolya J."/>
        </authorList>
    </citation>
    <scope>NUCLEOTIDE SEQUENCE [LARGE SCALE GENOMIC DNA]</scope>
    <source>
        <strain evidence="12 13">DSM 43795</strain>
    </source>
</reference>
<protein>
    <recommendedName>
        <fullName evidence="8">Glucosyl-3-phosphoglycerate synthase</fullName>
        <ecNumber evidence="7">2.4.1.266</ecNumber>
    </recommendedName>
</protein>
<dbReference type="InterPro" id="IPR029044">
    <property type="entry name" value="Nucleotide-diphossugar_trans"/>
</dbReference>
<proteinExistence type="inferred from homology"/>
<dbReference type="InterPro" id="IPR050256">
    <property type="entry name" value="Glycosyltransferase_2"/>
</dbReference>
<dbReference type="SUPFAM" id="SSF53448">
    <property type="entry name" value="Nucleotide-diphospho-sugar transferases"/>
    <property type="match status" value="1"/>
</dbReference>
<evidence type="ECO:0000313" key="12">
    <source>
        <dbReference type="EMBL" id="UPT20928.1"/>
    </source>
</evidence>
<dbReference type="RefSeq" id="WP_248593224.1">
    <property type="nucleotide sequence ID" value="NZ_BAABEB010000027.1"/>
</dbReference>
<evidence type="ECO:0000256" key="2">
    <source>
        <dbReference type="ARBA" id="ARBA00001946"/>
    </source>
</evidence>
<comment type="cofactor">
    <cofactor evidence="2">
        <name>Mg(2+)</name>
        <dbReference type="ChEBI" id="CHEBI:18420"/>
    </cofactor>
</comment>
<gene>
    <name evidence="12" type="ORF">FOF52_08110</name>
</gene>
<dbReference type="InterPro" id="IPR001173">
    <property type="entry name" value="Glyco_trans_2-like"/>
</dbReference>
<keyword evidence="4 12" id="KW-0328">Glycosyltransferase</keyword>
<evidence type="ECO:0000313" key="13">
    <source>
        <dbReference type="Proteomes" id="UP000832041"/>
    </source>
</evidence>
<evidence type="ECO:0000256" key="5">
    <source>
        <dbReference type="ARBA" id="ARBA00022679"/>
    </source>
</evidence>
<dbReference type="Gene3D" id="3.90.550.10">
    <property type="entry name" value="Spore Coat Polysaccharide Biosynthesis Protein SpsA, Chain A"/>
    <property type="match status" value="1"/>
</dbReference>
<keyword evidence="13" id="KW-1185">Reference proteome</keyword>
<name>A0ABY4L3P8_THEAE</name>
<dbReference type="GO" id="GO:0016757">
    <property type="term" value="F:glycosyltransferase activity"/>
    <property type="evidence" value="ECO:0007669"/>
    <property type="project" value="UniProtKB-KW"/>
</dbReference>
<dbReference type="PANTHER" id="PTHR48090">
    <property type="entry name" value="UNDECAPRENYL-PHOSPHATE 4-DEOXY-4-FORMAMIDO-L-ARABINOSE TRANSFERASE-RELATED"/>
    <property type="match status" value="1"/>
</dbReference>
<keyword evidence="6" id="KW-0460">Magnesium</keyword>
<feature type="domain" description="Glycosyltransferase 2-like" evidence="11">
    <location>
        <begin position="34"/>
        <end position="152"/>
    </location>
</feature>
<evidence type="ECO:0000256" key="3">
    <source>
        <dbReference type="ARBA" id="ARBA00006739"/>
    </source>
</evidence>
<comment type="cofactor">
    <cofactor evidence="1">
        <name>Mn(2+)</name>
        <dbReference type="ChEBI" id="CHEBI:29035"/>
    </cofactor>
</comment>
<comment type="similarity">
    <text evidence="3">Belongs to the glycosyltransferase 2 family.</text>
</comment>
<keyword evidence="5 12" id="KW-0808">Transferase</keyword>
<comment type="catalytic activity">
    <reaction evidence="9">
        <text>(2R)-3-phosphoglycerate + UDP-alpha-D-glucose = (2R)-2-O-(alpha-D-glucopyranosyl)-3-phospho-glycerate + UDP + H(+)</text>
        <dbReference type="Rhea" id="RHEA:31319"/>
        <dbReference type="ChEBI" id="CHEBI:15378"/>
        <dbReference type="ChEBI" id="CHEBI:58223"/>
        <dbReference type="ChEBI" id="CHEBI:58272"/>
        <dbReference type="ChEBI" id="CHEBI:58885"/>
        <dbReference type="ChEBI" id="CHEBI:62600"/>
        <dbReference type="EC" id="2.4.1.266"/>
    </reaction>
    <physiologicalReaction direction="left-to-right" evidence="9">
        <dbReference type="Rhea" id="RHEA:31320"/>
    </physiologicalReaction>
</comment>
<organism evidence="12 13">
    <name type="scientific">Thermobifida alba</name>
    <name type="common">Thermomonospora alba</name>
    <dbReference type="NCBI Taxonomy" id="53522"/>
    <lineage>
        <taxon>Bacteria</taxon>
        <taxon>Bacillati</taxon>
        <taxon>Actinomycetota</taxon>
        <taxon>Actinomycetes</taxon>
        <taxon>Streptosporangiales</taxon>
        <taxon>Nocardiopsidaceae</taxon>
        <taxon>Thermobifida</taxon>
    </lineage>
</organism>
<evidence type="ECO:0000256" key="9">
    <source>
        <dbReference type="ARBA" id="ARBA00048689"/>
    </source>
</evidence>
<evidence type="ECO:0000256" key="8">
    <source>
        <dbReference type="ARBA" id="ARBA00040894"/>
    </source>
</evidence>